<feature type="compositionally biased region" description="Low complexity" evidence="1">
    <location>
        <begin position="95"/>
        <end position="105"/>
    </location>
</feature>
<organism evidence="2 3">
    <name type="scientific">Electrophorus voltai</name>
    <dbReference type="NCBI Taxonomy" id="2609070"/>
    <lineage>
        <taxon>Eukaryota</taxon>
        <taxon>Metazoa</taxon>
        <taxon>Chordata</taxon>
        <taxon>Craniata</taxon>
        <taxon>Vertebrata</taxon>
        <taxon>Euteleostomi</taxon>
        <taxon>Actinopterygii</taxon>
        <taxon>Neopterygii</taxon>
        <taxon>Teleostei</taxon>
        <taxon>Ostariophysi</taxon>
        <taxon>Gymnotiformes</taxon>
        <taxon>Gymnotoidei</taxon>
        <taxon>Gymnotidae</taxon>
        <taxon>Electrophorus</taxon>
    </lineage>
</organism>
<accession>A0AAD8Z4R3</accession>
<reference evidence="2" key="1">
    <citation type="submission" date="2023-03" db="EMBL/GenBank/DDBJ databases">
        <title>Electrophorus voltai genome.</title>
        <authorList>
            <person name="Bian C."/>
        </authorList>
    </citation>
    <scope>NUCLEOTIDE SEQUENCE</scope>
    <source>
        <strain evidence="2">CB-2022</strain>
        <tissue evidence="2">Muscle</tissue>
    </source>
</reference>
<evidence type="ECO:0000313" key="3">
    <source>
        <dbReference type="Proteomes" id="UP001239994"/>
    </source>
</evidence>
<dbReference type="Proteomes" id="UP001239994">
    <property type="component" value="Unassembled WGS sequence"/>
</dbReference>
<feature type="region of interest" description="Disordered" evidence="1">
    <location>
        <begin position="80"/>
        <end position="135"/>
    </location>
</feature>
<name>A0AAD8Z4R3_9TELE</name>
<dbReference type="EMBL" id="JAROKS010000018">
    <property type="protein sequence ID" value="KAK1793108.1"/>
    <property type="molecule type" value="Genomic_DNA"/>
</dbReference>
<evidence type="ECO:0000256" key="1">
    <source>
        <dbReference type="SAM" id="MobiDB-lite"/>
    </source>
</evidence>
<keyword evidence="3" id="KW-1185">Reference proteome</keyword>
<comment type="caution">
    <text evidence="2">The sequence shown here is derived from an EMBL/GenBank/DDBJ whole genome shotgun (WGS) entry which is preliminary data.</text>
</comment>
<dbReference type="AlphaFoldDB" id="A0AAD8Z4R3"/>
<sequence>MMSTIISTHRAMQQPLCRTLGLLVSGVESCGKAQNNDHLPGEVAITASSLSRGGPASMELLPPAAVYTPPVHSLGCGDRTMSPPQWPASDDAGRARQGQRCAAAGPCAPPLSPIQAPHMTSTEGRQPGDDCQTTSHLVELPRGSCVCH</sequence>
<protein>
    <submittedName>
        <fullName evidence="2">Uncharacterized protein</fullName>
    </submittedName>
</protein>
<gene>
    <name evidence="2" type="ORF">P4O66_011522</name>
</gene>
<evidence type="ECO:0000313" key="2">
    <source>
        <dbReference type="EMBL" id="KAK1793108.1"/>
    </source>
</evidence>
<proteinExistence type="predicted"/>